<gene>
    <name evidence="1" type="ORF">ENQ76_06305</name>
</gene>
<organism evidence="1">
    <name type="scientific">Schlesneria paludicola</name>
    <dbReference type="NCBI Taxonomy" id="360056"/>
    <lineage>
        <taxon>Bacteria</taxon>
        <taxon>Pseudomonadati</taxon>
        <taxon>Planctomycetota</taxon>
        <taxon>Planctomycetia</taxon>
        <taxon>Planctomycetales</taxon>
        <taxon>Planctomycetaceae</taxon>
        <taxon>Schlesneria</taxon>
    </lineage>
</organism>
<proteinExistence type="predicted"/>
<dbReference type="EMBL" id="DSOK01000182">
    <property type="protein sequence ID" value="HEN15065.1"/>
    <property type="molecule type" value="Genomic_DNA"/>
</dbReference>
<reference evidence="1" key="1">
    <citation type="journal article" date="2020" name="mSystems">
        <title>Genome- and Community-Level Interaction Insights into Carbon Utilization and Element Cycling Functions of Hydrothermarchaeota in Hydrothermal Sediment.</title>
        <authorList>
            <person name="Zhou Z."/>
            <person name="Liu Y."/>
            <person name="Xu W."/>
            <person name="Pan J."/>
            <person name="Luo Z.H."/>
            <person name="Li M."/>
        </authorList>
    </citation>
    <scope>NUCLEOTIDE SEQUENCE [LARGE SCALE GENOMIC DNA]</scope>
    <source>
        <strain evidence="1">SpSt-339</strain>
    </source>
</reference>
<comment type="caution">
    <text evidence="1">The sequence shown here is derived from an EMBL/GenBank/DDBJ whole genome shotgun (WGS) entry which is preliminary data.</text>
</comment>
<evidence type="ECO:0000313" key="1">
    <source>
        <dbReference type="EMBL" id="HEN15065.1"/>
    </source>
</evidence>
<name>A0A7C2JYM1_9PLAN</name>
<evidence type="ECO:0008006" key="2">
    <source>
        <dbReference type="Google" id="ProtNLM"/>
    </source>
</evidence>
<protein>
    <recommendedName>
        <fullName evidence="2">DUF5666 domain-containing protein</fullName>
    </recommendedName>
</protein>
<sequence length="179" mass="19756">MLKLKDDAGTEHSFDISPRMAFQIQSDGDDGFFAPGLFVEIDTTQSNKAYFGTAFLVYPDQTGRIPPARAVKAPPMPGQSTQRYFVSGEIARFEKVEDGKYDLLHLKVTPKSELTVYIEPNHTLKVVQKDPQQAAVGQTVTVEGRLAGTRLIPAKITIETGVELKGEEFLAARKDAEKK</sequence>
<dbReference type="AlphaFoldDB" id="A0A7C2JYM1"/>
<accession>A0A7C2JYM1</accession>